<sequence>MAEEGAKLFGMWARPLLPEGELAFKLKRGGARVRERGPALQQEQGAPALQPRHREDARPRAPQQGHGGIAGHHRVRRRNAEGWVPHHAQGRLMCGQKPGSGPCSPKTRQVTAPLLPNRSLLFYCSLDLSIYQRDQIHLPEPCHFLCRSCLCSTRCAPEMGEVQQKATREIQASFKTREEALKSRGHCCRMVPWMMMRMIEEVARVSKANADACRFSVPGSSQWTQRGKLSPFRPISCTLPVCKHWL</sequence>
<dbReference type="EMBL" id="CP097509">
    <property type="protein sequence ID" value="URE17033.1"/>
    <property type="molecule type" value="Genomic_DNA"/>
</dbReference>
<evidence type="ECO:0000256" key="1">
    <source>
        <dbReference type="SAM" id="MobiDB-lite"/>
    </source>
</evidence>
<gene>
    <name evidence="2" type="ORF">MUK42_35503</name>
</gene>
<protein>
    <submittedName>
        <fullName evidence="2">Uncharacterized protein</fullName>
    </submittedName>
</protein>
<evidence type="ECO:0000313" key="3">
    <source>
        <dbReference type="Proteomes" id="UP001055439"/>
    </source>
</evidence>
<evidence type="ECO:0000313" key="2">
    <source>
        <dbReference type="EMBL" id="URE17033.1"/>
    </source>
</evidence>
<accession>A0A9E7KE41</accession>
<name>A0A9E7KE41_9LILI</name>
<dbReference type="AlphaFoldDB" id="A0A9E7KE41"/>
<proteinExistence type="predicted"/>
<organism evidence="2 3">
    <name type="scientific">Musa troglodytarum</name>
    <name type="common">fe'i banana</name>
    <dbReference type="NCBI Taxonomy" id="320322"/>
    <lineage>
        <taxon>Eukaryota</taxon>
        <taxon>Viridiplantae</taxon>
        <taxon>Streptophyta</taxon>
        <taxon>Embryophyta</taxon>
        <taxon>Tracheophyta</taxon>
        <taxon>Spermatophyta</taxon>
        <taxon>Magnoliopsida</taxon>
        <taxon>Liliopsida</taxon>
        <taxon>Zingiberales</taxon>
        <taxon>Musaceae</taxon>
        <taxon>Musa</taxon>
    </lineage>
</organism>
<reference evidence="2" key="1">
    <citation type="submission" date="2022-05" db="EMBL/GenBank/DDBJ databases">
        <title>The Musa troglodytarum L. genome provides insights into the mechanism of non-climacteric behaviour and enrichment of carotenoids.</title>
        <authorList>
            <person name="Wang J."/>
        </authorList>
    </citation>
    <scope>NUCLEOTIDE SEQUENCE</scope>
    <source>
        <tissue evidence="2">Leaf</tissue>
    </source>
</reference>
<feature type="region of interest" description="Disordered" evidence="1">
    <location>
        <begin position="33"/>
        <end position="73"/>
    </location>
</feature>
<keyword evidence="3" id="KW-1185">Reference proteome</keyword>
<dbReference type="Proteomes" id="UP001055439">
    <property type="component" value="Chromosome 7"/>
</dbReference>